<evidence type="ECO:0000256" key="1">
    <source>
        <dbReference type="SAM" id="MobiDB-lite"/>
    </source>
</evidence>
<name>A0ABU5SSJ2_9CYAN</name>
<evidence type="ECO:0000313" key="3">
    <source>
        <dbReference type="Proteomes" id="UP001302329"/>
    </source>
</evidence>
<feature type="compositionally biased region" description="Basic and acidic residues" evidence="1">
    <location>
        <begin position="99"/>
        <end position="110"/>
    </location>
</feature>
<dbReference type="EMBL" id="JAYGHY010000005">
    <property type="protein sequence ID" value="MEA5441454.1"/>
    <property type="molecule type" value="Genomic_DNA"/>
</dbReference>
<evidence type="ECO:0000313" key="2">
    <source>
        <dbReference type="EMBL" id="MEA5441454.1"/>
    </source>
</evidence>
<keyword evidence="3" id="KW-1185">Reference proteome</keyword>
<reference evidence="2 3" key="1">
    <citation type="submission" date="2023-12" db="EMBL/GenBank/DDBJ databases">
        <title>Baltic Sea Cyanobacteria.</title>
        <authorList>
            <person name="Delbaje E."/>
            <person name="Fewer D.P."/>
            <person name="Shishido T.K."/>
        </authorList>
    </citation>
    <scope>NUCLEOTIDE SEQUENCE [LARGE SCALE GENOMIC DNA]</scope>
    <source>
        <strain evidence="2 3">UHCC 0281</strain>
    </source>
</reference>
<comment type="caution">
    <text evidence="2">The sequence shown here is derived from an EMBL/GenBank/DDBJ whole genome shotgun (WGS) entry which is preliminary data.</text>
</comment>
<dbReference type="RefSeq" id="WP_323355592.1">
    <property type="nucleotide sequence ID" value="NZ_JAYGHY010000005.1"/>
</dbReference>
<proteinExistence type="predicted"/>
<feature type="compositionally biased region" description="Basic and acidic residues" evidence="1">
    <location>
        <begin position="118"/>
        <end position="128"/>
    </location>
</feature>
<feature type="region of interest" description="Disordered" evidence="1">
    <location>
        <begin position="72"/>
        <end position="132"/>
    </location>
</feature>
<dbReference type="Proteomes" id="UP001302329">
    <property type="component" value="Unassembled WGS sequence"/>
</dbReference>
<accession>A0ABU5SSJ2</accession>
<gene>
    <name evidence="2" type="ORF">VB739_02700</name>
</gene>
<organism evidence="2 3">
    <name type="scientific">Cyanobium gracile UHCC 0281</name>
    <dbReference type="NCBI Taxonomy" id="3110309"/>
    <lineage>
        <taxon>Bacteria</taxon>
        <taxon>Bacillati</taxon>
        <taxon>Cyanobacteriota</taxon>
        <taxon>Cyanophyceae</taxon>
        <taxon>Synechococcales</taxon>
        <taxon>Prochlorococcaceae</taxon>
        <taxon>Cyanobium</taxon>
    </lineage>
</organism>
<sequence>MKASLSFPRWRRLQLPLLVALALNGLLLLLPALRPAQRSVASRAAIPADDTPELLRFSRQQAREPALPLLALPSLSSLPPPPPTDLPPEPRAGAASRRRGTDAHRVRTQDRVASATAAEREAAQDRPLSRAGAEPTAVSTLLALALQARPLEASEATALAGLWEQATATRESPEGMVVPAEGVEWRRLPLAKARAAGLPVRDPLAVLSGDKLLLLWPEGTALWMLAAAGESKTVSATP</sequence>
<feature type="compositionally biased region" description="Pro residues" evidence="1">
    <location>
        <begin position="78"/>
        <end position="90"/>
    </location>
</feature>
<protein>
    <submittedName>
        <fullName evidence="2">Uncharacterized protein</fullName>
    </submittedName>
</protein>